<proteinExistence type="predicted"/>
<evidence type="ECO:0008006" key="5">
    <source>
        <dbReference type="Google" id="ProtNLM"/>
    </source>
</evidence>
<reference evidence="3" key="1">
    <citation type="submission" date="2021-12" db="EMBL/GenBank/DDBJ databases">
        <authorList>
            <person name="Rodrigo-Torres L."/>
            <person name="Arahal R. D."/>
            <person name="Lucena T."/>
        </authorList>
    </citation>
    <scope>NUCLEOTIDE SEQUENCE</scope>
    <source>
        <strain evidence="3">CECT 8226</strain>
    </source>
</reference>
<dbReference type="InterPro" id="IPR045398">
    <property type="entry name" value="DUF6515"/>
</dbReference>
<feature type="signal peptide" evidence="2">
    <location>
        <begin position="1"/>
        <end position="25"/>
    </location>
</feature>
<comment type="caution">
    <text evidence="3">The sequence shown here is derived from an EMBL/GenBank/DDBJ whole genome shotgun (WGS) entry which is preliminary data.</text>
</comment>
<dbReference type="Pfam" id="PF20125">
    <property type="entry name" value="DUF6515"/>
    <property type="match status" value="1"/>
</dbReference>
<keyword evidence="2" id="KW-0732">Signal</keyword>
<evidence type="ECO:0000313" key="3">
    <source>
        <dbReference type="EMBL" id="CAH0529277.1"/>
    </source>
</evidence>
<feature type="compositionally biased region" description="Low complexity" evidence="1">
    <location>
        <begin position="32"/>
        <end position="49"/>
    </location>
</feature>
<protein>
    <recommendedName>
        <fullName evidence="5">DUF1236 domain-containing protein</fullName>
    </recommendedName>
</protein>
<accession>A0ABM8ZLJ8</accession>
<evidence type="ECO:0000313" key="4">
    <source>
        <dbReference type="Proteomes" id="UP000838160"/>
    </source>
</evidence>
<name>A0ABM8ZLJ8_9VIBR</name>
<evidence type="ECO:0000256" key="1">
    <source>
        <dbReference type="SAM" id="MobiDB-lite"/>
    </source>
</evidence>
<dbReference type="RefSeq" id="WP_237485989.1">
    <property type="nucleotide sequence ID" value="NZ_CAKLCM010000003.1"/>
</dbReference>
<sequence>MNYSLSMKTLAMCALLGMVAPTINAKPPAQPIPNSGSGSGSGAKPNNPGGNSGRSPVVVVKPGYKPSNKSPSKTVYKKSNLPETAAFAIIAGITYAIVDNAYYRQDQDTYTYEASPPVENQNISNSSQMSKGDIVEFVPSNATTVTVNGATFYVIGKSWYAPISGTNQFVVVDPQL</sequence>
<organism evidence="3 4">
    <name type="scientific">Vibrio hippocampi</name>
    <dbReference type="NCBI Taxonomy" id="654686"/>
    <lineage>
        <taxon>Bacteria</taxon>
        <taxon>Pseudomonadati</taxon>
        <taxon>Pseudomonadota</taxon>
        <taxon>Gammaproteobacteria</taxon>
        <taxon>Vibrionales</taxon>
        <taxon>Vibrionaceae</taxon>
        <taxon>Vibrio</taxon>
    </lineage>
</organism>
<dbReference type="Proteomes" id="UP000838160">
    <property type="component" value="Unassembled WGS sequence"/>
</dbReference>
<dbReference type="EMBL" id="CAKLCM010000003">
    <property type="protein sequence ID" value="CAH0529277.1"/>
    <property type="molecule type" value="Genomic_DNA"/>
</dbReference>
<feature type="region of interest" description="Disordered" evidence="1">
    <location>
        <begin position="27"/>
        <end position="75"/>
    </location>
</feature>
<feature type="chain" id="PRO_5046176232" description="DUF1236 domain-containing protein" evidence="2">
    <location>
        <begin position="26"/>
        <end position="176"/>
    </location>
</feature>
<gene>
    <name evidence="3" type="ORF">VHP8226_03139</name>
</gene>
<keyword evidence="4" id="KW-1185">Reference proteome</keyword>
<evidence type="ECO:0000256" key="2">
    <source>
        <dbReference type="SAM" id="SignalP"/>
    </source>
</evidence>